<reference evidence="6" key="6">
    <citation type="submission" date="2011-05" db="EMBL/GenBank/DDBJ databases">
        <title>Complete sequence of Collimonas fungivorans Ter331.</title>
        <authorList>
            <person name="Leveau J.H."/>
        </authorList>
    </citation>
    <scope>NUCLEOTIDE SEQUENCE [LARGE SCALE GENOMIC DNA]</scope>
    <source>
        <strain evidence="6">Ter331</strain>
    </source>
</reference>
<dbReference type="InterPro" id="IPR005511">
    <property type="entry name" value="SMP-30"/>
</dbReference>
<dbReference type="PANTHER" id="PTHR10907:SF47">
    <property type="entry name" value="REGUCALCIN"/>
    <property type="match status" value="1"/>
</dbReference>
<dbReference type="GO" id="GO:0004341">
    <property type="term" value="F:gluconolactonase activity"/>
    <property type="evidence" value="ECO:0007669"/>
    <property type="project" value="UniProtKB-EC"/>
</dbReference>
<dbReference type="GO" id="GO:0005509">
    <property type="term" value="F:calcium ion binding"/>
    <property type="evidence" value="ECO:0007669"/>
    <property type="project" value="TreeGrafter"/>
</dbReference>
<dbReference type="SUPFAM" id="SSF63829">
    <property type="entry name" value="Calcium-dependent phosphotriesterase"/>
    <property type="match status" value="1"/>
</dbReference>
<dbReference type="Proteomes" id="UP000008392">
    <property type="component" value="Chromosome"/>
</dbReference>
<keyword evidence="6" id="KW-1185">Reference proteome</keyword>
<dbReference type="InterPro" id="IPR013658">
    <property type="entry name" value="SGL"/>
</dbReference>
<name>G0AF99_COLFT</name>
<dbReference type="GO" id="GO:0019853">
    <property type="term" value="P:L-ascorbic acid biosynthetic process"/>
    <property type="evidence" value="ECO:0007669"/>
    <property type="project" value="TreeGrafter"/>
</dbReference>
<dbReference type="InterPro" id="IPR011042">
    <property type="entry name" value="6-blade_b-propeller_TolB-like"/>
</dbReference>
<reference evidence="5 6" key="4">
    <citation type="journal article" date="2010" name="Environ. Microbiol.">
        <title>The bacterial genus Collimonas: mycophagy, weathering and other adaptive solutions to life in oligotrophic soil environments.</title>
        <authorList>
            <person name="Leveau J.H."/>
            <person name="Uroz S."/>
            <person name="de Boer W."/>
        </authorList>
    </citation>
    <scope>NUCLEOTIDE SEQUENCE [LARGE SCALE GENOMIC DNA]</scope>
    <source>
        <strain evidence="5 6">Ter331</strain>
    </source>
</reference>
<dbReference type="Gene3D" id="2.120.10.30">
    <property type="entry name" value="TolB, C-terminal domain"/>
    <property type="match status" value="1"/>
</dbReference>
<reference evidence="5 6" key="5">
    <citation type="journal article" date="2011" name="ISME J.">
        <title>Dual transcriptional profiling of a bacterial/fungal confrontation: Collimonas fungivorans versus Aspergillus niger.</title>
        <authorList>
            <person name="Mela F."/>
            <person name="Fritsche K."/>
            <person name="de Boer W."/>
            <person name="van Veen J.A."/>
            <person name="de Graaff L.H."/>
            <person name="van den Berg M."/>
            <person name="Leveau J.H."/>
        </authorList>
    </citation>
    <scope>NUCLEOTIDE SEQUENCE [LARGE SCALE GENOMIC DNA]</scope>
    <source>
        <strain evidence="5 6">Ter331</strain>
    </source>
</reference>
<feature type="binding site" evidence="3">
    <location>
        <position position="265"/>
    </location>
    <ligand>
        <name>a divalent metal cation</name>
        <dbReference type="ChEBI" id="CHEBI:60240"/>
    </ligand>
</feature>
<feature type="active site" description="Proton donor/acceptor" evidence="2">
    <location>
        <position position="265"/>
    </location>
</feature>
<feature type="binding site" evidence="3">
    <location>
        <position position="164"/>
    </location>
    <ligand>
        <name>substrate</name>
    </ligand>
</feature>
<comment type="similarity">
    <text evidence="1">Belongs to the SMP-30/CGR1 family.</text>
</comment>
<protein>
    <submittedName>
        <fullName evidence="5">Gluconolactonase with Senescence marker</fullName>
        <ecNumber evidence="5">3.1.1.17</ecNumber>
    </submittedName>
</protein>
<keyword evidence="5" id="KW-0378">Hydrolase</keyword>
<dbReference type="PRINTS" id="PR01790">
    <property type="entry name" value="SMP30FAMILY"/>
</dbReference>
<dbReference type="AlphaFoldDB" id="G0AF99"/>
<gene>
    <name evidence="5" type="primary">yvrE</name>
    <name evidence="5" type="ordered locus">CFU_4004</name>
</gene>
<accession>G0AF99</accession>
<dbReference type="PANTHER" id="PTHR10907">
    <property type="entry name" value="REGUCALCIN"/>
    <property type="match status" value="1"/>
</dbReference>
<feature type="binding site" evidence="3">
    <location>
        <position position="162"/>
    </location>
    <ligand>
        <name>substrate</name>
    </ligand>
</feature>
<evidence type="ECO:0000313" key="6">
    <source>
        <dbReference type="Proteomes" id="UP000008392"/>
    </source>
</evidence>
<reference evidence="5 6" key="1">
    <citation type="journal article" date="2004" name="Environ. Microbiol.">
        <title>Phylogeny-function analysis of (meta)genomic libraries: screening for expression of ribosomal RNA genes by large-insert library fluorescent in situ hybridization (LIL-FISH).</title>
        <authorList>
            <person name="Leveau J.H."/>
            <person name="Gerards S."/>
            <person name="de Boer W."/>
            <person name="van Veen J.A."/>
        </authorList>
    </citation>
    <scope>NUCLEOTIDE SEQUENCE [LARGE SCALE GENOMIC DNA]</scope>
    <source>
        <strain evidence="5 6">Ter331</strain>
    </source>
</reference>
<dbReference type="EMBL" id="CP002745">
    <property type="protein sequence ID" value="AEK63826.1"/>
    <property type="molecule type" value="Genomic_DNA"/>
</dbReference>
<feature type="binding site" evidence="3">
    <location>
        <position position="209"/>
    </location>
    <ligand>
        <name>a divalent metal cation</name>
        <dbReference type="ChEBI" id="CHEBI:60240"/>
    </ligand>
</feature>
<evidence type="ECO:0000313" key="5">
    <source>
        <dbReference type="EMBL" id="AEK63826.1"/>
    </source>
</evidence>
<feature type="domain" description="SMP-30/Gluconolactonase/LRE-like region" evidence="4">
    <location>
        <begin position="77"/>
        <end position="323"/>
    </location>
</feature>
<dbReference type="STRING" id="1005048.CFU_4004"/>
<reference evidence="5 6" key="3">
    <citation type="journal article" date="2008" name="FEMS Microbiol. Ecol.">
        <title>Identification and characterization of genes underlying chitinolysis in Collimonas fungivorans Ter331.</title>
        <authorList>
            <person name="Fritsche K."/>
            <person name="de Boer W."/>
            <person name="Gerards S."/>
            <person name="van den Berg M."/>
            <person name="van Veen J.A."/>
            <person name="Leveau J.H."/>
        </authorList>
    </citation>
    <scope>NUCLEOTIDE SEQUENCE [LARGE SCALE GENOMIC DNA]</scope>
    <source>
        <strain evidence="5 6">Ter331</strain>
    </source>
</reference>
<feature type="binding site" evidence="3">
    <location>
        <position position="79"/>
    </location>
    <ligand>
        <name>a divalent metal cation</name>
        <dbReference type="ChEBI" id="CHEBI:60240"/>
    </ligand>
</feature>
<dbReference type="KEGG" id="cfu:CFU_4004"/>
<dbReference type="EC" id="3.1.1.17" evidence="5"/>
<keyword evidence="3" id="KW-0479">Metal-binding</keyword>
<keyword evidence="3" id="KW-0862">Zinc</keyword>
<proteinExistence type="inferred from homology"/>
<dbReference type="HOGENOM" id="CLU_036110_3_1_4"/>
<evidence type="ECO:0000256" key="1">
    <source>
        <dbReference type="ARBA" id="ARBA00008853"/>
    </source>
</evidence>
<comment type="cofactor">
    <cofactor evidence="3">
        <name>Zn(2+)</name>
        <dbReference type="ChEBI" id="CHEBI:29105"/>
    </cofactor>
    <text evidence="3">Binds 1 divalent metal cation per subunit.</text>
</comment>
<dbReference type="eggNOG" id="COG3386">
    <property type="taxonomic scope" value="Bacteria"/>
</dbReference>
<evidence type="ECO:0000259" key="4">
    <source>
        <dbReference type="Pfam" id="PF08450"/>
    </source>
</evidence>
<reference evidence="5 6" key="2">
    <citation type="journal article" date="2006" name="J. Microbiol. Methods">
        <title>Genomic flank-sequencing of plasposon insertion sites for rapid identification of functional genes.</title>
        <authorList>
            <person name="Leveau J.H."/>
            <person name="Gerards S."/>
            <person name="Fritsche K."/>
            <person name="Zondag G."/>
            <person name="van Veen J.A."/>
        </authorList>
    </citation>
    <scope>NUCLEOTIDE SEQUENCE [LARGE SCALE GENOMIC DNA]</scope>
    <source>
        <strain evidence="5 6">Ter331</strain>
    </source>
</reference>
<sequence>MQPAQRQLRLQRRSAADRRQLLGQSRGNLSEEDVVAALPWPRRQGSRSRFASRSILLFFIAILMNQIEIAYDQPMQLGECPLWHAGEAALYWVDISAMQVHRLRPADGVHAMWQLPAEPGCIGRHAGGGLVVAMRTGVVHLNTDSGELTHIADAPYDTATARFNDGRCDAAGRFWAGTIYEPRDHAGAQLYAIEKDKVRPAGNPVTVSNGLGFSGDSRILYHSDTTAHRICSYEFDLENGVIGAGRVLKQFAMDKSAADYGGRPDGAAVDSEDAYWCAMYEGGRLLRLSPSGEVLQEVLLPVRCPTMMAFGGADLRTLYITSVSEKRSAAELQKYPASGYILSLRVDVPGRIEPAYIA</sequence>
<dbReference type="Pfam" id="PF08450">
    <property type="entry name" value="SGL"/>
    <property type="match status" value="1"/>
</dbReference>
<evidence type="ECO:0000256" key="3">
    <source>
        <dbReference type="PIRSR" id="PIRSR605511-2"/>
    </source>
</evidence>
<evidence type="ECO:0000256" key="2">
    <source>
        <dbReference type="PIRSR" id="PIRSR605511-1"/>
    </source>
</evidence>
<organism evidence="5 6">
    <name type="scientific">Collimonas fungivorans (strain Ter331)</name>
    <dbReference type="NCBI Taxonomy" id="1005048"/>
    <lineage>
        <taxon>Bacteria</taxon>
        <taxon>Pseudomonadati</taxon>
        <taxon>Pseudomonadota</taxon>
        <taxon>Betaproteobacteria</taxon>
        <taxon>Burkholderiales</taxon>
        <taxon>Oxalobacteraceae</taxon>
        <taxon>Collimonas</taxon>
    </lineage>
</organism>